<feature type="region of interest" description="Disordered" evidence="1">
    <location>
        <begin position="52"/>
        <end position="237"/>
    </location>
</feature>
<feature type="compositionally biased region" description="Polar residues" evidence="1">
    <location>
        <begin position="135"/>
        <end position="148"/>
    </location>
</feature>
<dbReference type="AlphaFoldDB" id="A0A7R8WS89"/>
<feature type="compositionally biased region" description="Low complexity" evidence="1">
    <location>
        <begin position="63"/>
        <end position="76"/>
    </location>
</feature>
<protein>
    <submittedName>
        <fullName evidence="2">Uncharacterized protein</fullName>
    </submittedName>
</protein>
<feature type="non-terminal residue" evidence="2">
    <location>
        <position position="1"/>
    </location>
</feature>
<reference evidence="2" key="1">
    <citation type="submission" date="2020-11" db="EMBL/GenBank/DDBJ databases">
        <authorList>
            <person name="Tran Van P."/>
        </authorList>
    </citation>
    <scope>NUCLEOTIDE SEQUENCE</scope>
</reference>
<name>A0A7R8WS89_9CRUS</name>
<sequence length="265" mass="28722">RRLEDKIDAERTNRLRHVSHARAHLQQRISSLEHQTEEKLADLNQRLAACESHPGLAGRHTPAAAAWSSSRSLSPAHRLQSPPPPSRTTRRSNRSVGEAPPERTRSEERPTDAEDEAEPLSSARSGMSRARSAHHLNSISSTSARQPGTLSTSSTAILSSTHPTRTGSDGNCYLRGPTSARSQSSRVSSPHYLPMAPSKGSSAWGPVRRAVGKASGARESTSGGSRSGGSMLRGYSGSNRELNLLTSYLSQMRSNVRELRQQFES</sequence>
<feature type="compositionally biased region" description="Low complexity" evidence="1">
    <location>
        <begin position="121"/>
        <end position="130"/>
    </location>
</feature>
<feature type="compositionally biased region" description="Low complexity" evidence="1">
    <location>
        <begin position="149"/>
        <end position="161"/>
    </location>
</feature>
<gene>
    <name evidence="2" type="ORF">CTOB1V02_LOCUS15013</name>
</gene>
<dbReference type="EMBL" id="OB685655">
    <property type="protein sequence ID" value="CAD7237198.1"/>
    <property type="molecule type" value="Genomic_DNA"/>
</dbReference>
<proteinExistence type="predicted"/>
<evidence type="ECO:0000313" key="2">
    <source>
        <dbReference type="EMBL" id="CAD7237198.1"/>
    </source>
</evidence>
<feature type="compositionally biased region" description="Low complexity" evidence="1">
    <location>
        <begin position="215"/>
        <end position="237"/>
    </location>
</feature>
<organism evidence="2">
    <name type="scientific">Cyprideis torosa</name>
    <dbReference type="NCBI Taxonomy" id="163714"/>
    <lineage>
        <taxon>Eukaryota</taxon>
        <taxon>Metazoa</taxon>
        <taxon>Ecdysozoa</taxon>
        <taxon>Arthropoda</taxon>
        <taxon>Crustacea</taxon>
        <taxon>Oligostraca</taxon>
        <taxon>Ostracoda</taxon>
        <taxon>Podocopa</taxon>
        <taxon>Podocopida</taxon>
        <taxon>Cytherocopina</taxon>
        <taxon>Cytheroidea</taxon>
        <taxon>Cytherideidae</taxon>
        <taxon>Cyprideis</taxon>
    </lineage>
</organism>
<feature type="compositionally biased region" description="Basic and acidic residues" evidence="1">
    <location>
        <begin position="100"/>
        <end position="112"/>
    </location>
</feature>
<accession>A0A7R8WS89</accession>
<evidence type="ECO:0000256" key="1">
    <source>
        <dbReference type="SAM" id="MobiDB-lite"/>
    </source>
</evidence>
<feature type="compositionally biased region" description="Low complexity" evidence="1">
    <location>
        <begin position="179"/>
        <end position="189"/>
    </location>
</feature>